<sequence>MFDFLSFFAWLKVLTFFSFLFLGLIEGRKKSPACEAPRRQCEKEKVDGRTLFMKNEAVVARFSQTNFGSTGLLDLVASELAGSFLTLWACLGIGS</sequence>
<comment type="caution">
    <text evidence="2">The sequence shown here is derived from an EMBL/GenBank/DDBJ whole genome shotgun (WGS) entry which is preliminary data.</text>
</comment>
<proteinExistence type="predicted"/>
<evidence type="ECO:0000313" key="2">
    <source>
        <dbReference type="EMBL" id="CAI0476086.1"/>
    </source>
</evidence>
<keyword evidence="1" id="KW-0812">Transmembrane</keyword>
<keyword evidence="1" id="KW-0472">Membrane</keyword>
<keyword evidence="3" id="KW-1185">Reference proteome</keyword>
<protein>
    <submittedName>
        <fullName evidence="2">Uncharacterized protein</fullName>
    </submittedName>
</protein>
<dbReference type="AlphaFoldDB" id="A0AAV0PYI3"/>
<evidence type="ECO:0000256" key="1">
    <source>
        <dbReference type="SAM" id="Phobius"/>
    </source>
</evidence>
<feature type="transmembrane region" description="Helical" evidence="1">
    <location>
        <begin position="6"/>
        <end position="25"/>
    </location>
</feature>
<gene>
    <name evidence="2" type="ORF">LITE_LOCUS40640</name>
</gene>
<name>A0AAV0PYI3_9ROSI</name>
<accession>A0AAV0PYI3</accession>
<reference evidence="2" key="1">
    <citation type="submission" date="2022-08" db="EMBL/GenBank/DDBJ databases">
        <authorList>
            <person name="Gutierrez-Valencia J."/>
        </authorList>
    </citation>
    <scope>NUCLEOTIDE SEQUENCE</scope>
</reference>
<keyword evidence="1" id="KW-1133">Transmembrane helix</keyword>
<dbReference type="EMBL" id="CAMGYJ010000009">
    <property type="protein sequence ID" value="CAI0476086.1"/>
    <property type="molecule type" value="Genomic_DNA"/>
</dbReference>
<evidence type="ECO:0000313" key="3">
    <source>
        <dbReference type="Proteomes" id="UP001154282"/>
    </source>
</evidence>
<organism evidence="2 3">
    <name type="scientific">Linum tenue</name>
    <dbReference type="NCBI Taxonomy" id="586396"/>
    <lineage>
        <taxon>Eukaryota</taxon>
        <taxon>Viridiplantae</taxon>
        <taxon>Streptophyta</taxon>
        <taxon>Embryophyta</taxon>
        <taxon>Tracheophyta</taxon>
        <taxon>Spermatophyta</taxon>
        <taxon>Magnoliopsida</taxon>
        <taxon>eudicotyledons</taxon>
        <taxon>Gunneridae</taxon>
        <taxon>Pentapetalae</taxon>
        <taxon>rosids</taxon>
        <taxon>fabids</taxon>
        <taxon>Malpighiales</taxon>
        <taxon>Linaceae</taxon>
        <taxon>Linum</taxon>
    </lineage>
</organism>
<dbReference type="Proteomes" id="UP001154282">
    <property type="component" value="Unassembled WGS sequence"/>
</dbReference>